<dbReference type="EMBL" id="QDKG01000002">
    <property type="protein sequence ID" value="PVH25600.1"/>
    <property type="molecule type" value="Genomic_DNA"/>
</dbReference>
<dbReference type="InterPro" id="IPR008894">
    <property type="entry name" value="QdtA_cupin_dom"/>
</dbReference>
<dbReference type="Pfam" id="PF05523">
    <property type="entry name" value="FdtA"/>
    <property type="match status" value="1"/>
</dbReference>
<evidence type="ECO:0000313" key="2">
    <source>
        <dbReference type="EMBL" id="PVH25600.1"/>
    </source>
</evidence>
<dbReference type="RefSeq" id="WP_116775173.1">
    <property type="nucleotide sequence ID" value="NZ_QDKG01000002.1"/>
</dbReference>
<gene>
    <name evidence="2" type="ORF">DC487_06560</name>
</gene>
<dbReference type="OrthoDB" id="826649at2"/>
<evidence type="ECO:0000313" key="3">
    <source>
        <dbReference type="Proteomes" id="UP000245627"/>
    </source>
</evidence>
<protein>
    <submittedName>
        <fullName evidence="2">Sugar epimerase</fullName>
    </submittedName>
</protein>
<reference evidence="2 3" key="1">
    <citation type="submission" date="2018-04" db="EMBL/GenBank/DDBJ databases">
        <title>Sphingobacterium cortibacter sp. nov.</title>
        <authorList>
            <person name="Li Y."/>
        </authorList>
    </citation>
    <scope>NUCLEOTIDE SEQUENCE [LARGE SCALE GENOMIC DNA]</scope>
    <source>
        <strain evidence="2 3">2c-3</strain>
    </source>
</reference>
<keyword evidence="3" id="KW-1185">Reference proteome</keyword>
<organism evidence="2 3">
    <name type="scientific">Sphingobacterium corticibacter</name>
    <dbReference type="NCBI Taxonomy" id="2171749"/>
    <lineage>
        <taxon>Bacteria</taxon>
        <taxon>Pseudomonadati</taxon>
        <taxon>Bacteroidota</taxon>
        <taxon>Sphingobacteriia</taxon>
        <taxon>Sphingobacteriales</taxon>
        <taxon>Sphingobacteriaceae</taxon>
        <taxon>Sphingobacterium</taxon>
    </lineage>
</organism>
<dbReference type="SUPFAM" id="SSF51182">
    <property type="entry name" value="RmlC-like cupins"/>
    <property type="match status" value="1"/>
</dbReference>
<dbReference type="InterPro" id="IPR011051">
    <property type="entry name" value="RmlC_Cupin_sf"/>
</dbReference>
<name>A0A2T8HJQ1_9SPHI</name>
<dbReference type="AlphaFoldDB" id="A0A2T8HJQ1"/>
<sequence length="141" mass="16100">MQNSDYSFIPGGVAKDARGQIRFVNAFDMTEVKRFYLIQNANLELIRGWRGHKIEQRWFYAISGVFSARLVKIDNWNNPSANLPIEQFLLTASEGQVLHVPAGYATAFQSKENNSELLVFADYGVEHAALDDHLWPSDYFI</sequence>
<proteinExistence type="predicted"/>
<accession>A0A2T8HJQ1</accession>
<dbReference type="Gene3D" id="2.60.120.10">
    <property type="entry name" value="Jelly Rolls"/>
    <property type="match status" value="1"/>
</dbReference>
<comment type="caution">
    <text evidence="2">The sequence shown here is derived from an EMBL/GenBank/DDBJ whole genome shotgun (WGS) entry which is preliminary data.</text>
</comment>
<dbReference type="InterPro" id="IPR014710">
    <property type="entry name" value="RmlC-like_jellyroll"/>
</dbReference>
<evidence type="ECO:0000259" key="1">
    <source>
        <dbReference type="Pfam" id="PF05523"/>
    </source>
</evidence>
<dbReference type="Proteomes" id="UP000245627">
    <property type="component" value="Unassembled WGS sequence"/>
</dbReference>
<feature type="domain" description="Sugar 3,4-ketoisomerase QdtA cupin" evidence="1">
    <location>
        <begin position="14"/>
        <end position="123"/>
    </location>
</feature>